<dbReference type="EMBL" id="CP001720">
    <property type="protein sequence ID" value="ACV63893.1"/>
    <property type="molecule type" value="Genomic_DNA"/>
</dbReference>
<protein>
    <submittedName>
        <fullName evidence="1">Uncharacterized protein</fullName>
    </submittedName>
</protein>
<name>C8W4K7_DESAS</name>
<keyword evidence="2" id="KW-1185">Reference proteome</keyword>
<accession>C8W4K7</accession>
<dbReference type="RefSeq" id="WP_015758585.1">
    <property type="nucleotide sequence ID" value="NC_013216.1"/>
</dbReference>
<reference evidence="1 2" key="1">
    <citation type="journal article" date="2009" name="Stand. Genomic Sci.">
        <title>Complete genome sequence of Desulfotomaculum acetoxidans type strain (5575).</title>
        <authorList>
            <person name="Spring S."/>
            <person name="Lapidus A."/>
            <person name="Schroder M."/>
            <person name="Gleim D."/>
            <person name="Sims D."/>
            <person name="Meincke L."/>
            <person name="Glavina Del Rio T."/>
            <person name="Tice H."/>
            <person name="Copeland A."/>
            <person name="Cheng J.F."/>
            <person name="Lucas S."/>
            <person name="Chen F."/>
            <person name="Nolan M."/>
            <person name="Bruce D."/>
            <person name="Goodwin L."/>
            <person name="Pitluck S."/>
            <person name="Ivanova N."/>
            <person name="Mavromatis K."/>
            <person name="Mikhailova N."/>
            <person name="Pati A."/>
            <person name="Chen A."/>
            <person name="Palaniappan K."/>
            <person name="Land M."/>
            <person name="Hauser L."/>
            <person name="Chang Y.J."/>
            <person name="Jeffries C.D."/>
            <person name="Chain P."/>
            <person name="Saunders E."/>
            <person name="Brettin T."/>
            <person name="Detter J.C."/>
            <person name="Goker M."/>
            <person name="Bristow J."/>
            <person name="Eisen J.A."/>
            <person name="Markowitz V."/>
            <person name="Hugenholtz P."/>
            <person name="Kyrpides N.C."/>
            <person name="Klenk H.P."/>
            <person name="Han C."/>
        </authorList>
    </citation>
    <scope>NUCLEOTIDE SEQUENCE [LARGE SCALE GENOMIC DNA]</scope>
    <source>
        <strain evidence="2">ATCC 49208 / DSM 771 / VKM B-1644</strain>
    </source>
</reference>
<evidence type="ECO:0000313" key="1">
    <source>
        <dbReference type="EMBL" id="ACV63893.1"/>
    </source>
</evidence>
<dbReference type="HOGENOM" id="CLU_2192743_0_0_9"/>
<gene>
    <name evidence="1" type="ordered locus">Dtox_3148</name>
</gene>
<dbReference type="KEGG" id="dae:Dtox_3148"/>
<dbReference type="Proteomes" id="UP000002217">
    <property type="component" value="Chromosome"/>
</dbReference>
<dbReference type="AlphaFoldDB" id="C8W4K7"/>
<organism evidence="1 2">
    <name type="scientific">Desulfofarcimen acetoxidans (strain ATCC 49208 / DSM 771 / KCTC 5769 / VKM B-1644 / 5575)</name>
    <name type="common">Desulfotomaculum acetoxidans</name>
    <dbReference type="NCBI Taxonomy" id="485916"/>
    <lineage>
        <taxon>Bacteria</taxon>
        <taxon>Bacillati</taxon>
        <taxon>Bacillota</taxon>
        <taxon>Clostridia</taxon>
        <taxon>Eubacteriales</taxon>
        <taxon>Peptococcaceae</taxon>
        <taxon>Desulfofarcimen</taxon>
    </lineage>
</organism>
<sequence length="108" mass="12263">MQSFALSRGVSTAGGFTLDSSWSGYKTGINNYGPNIIYLRGQTYYCDGDPNKAHVVTGVGWREFSYNGSSVGHQYMEIHDKWWNTAMTVYVAYGRNYDYILFAQFSPR</sequence>
<dbReference type="OrthoDB" id="2666872at2"/>
<evidence type="ECO:0000313" key="2">
    <source>
        <dbReference type="Proteomes" id="UP000002217"/>
    </source>
</evidence>
<proteinExistence type="predicted"/>